<evidence type="ECO:0000256" key="1">
    <source>
        <dbReference type="SAM" id="Coils"/>
    </source>
</evidence>
<proteinExistence type="predicted"/>
<keyword evidence="1" id="KW-0175">Coiled coil</keyword>
<name>A0A6A5E4U0_PERFL</name>
<dbReference type="OrthoDB" id="5966073at2759"/>
<dbReference type="AlphaFoldDB" id="A0A6A5E4U0"/>
<dbReference type="EMBL" id="VHII01000022">
    <property type="protein sequence ID" value="KAF1373219.1"/>
    <property type="molecule type" value="Genomic_DNA"/>
</dbReference>
<keyword evidence="3" id="KW-1185">Reference proteome</keyword>
<feature type="coiled-coil region" evidence="1">
    <location>
        <begin position="206"/>
        <end position="233"/>
    </location>
</feature>
<reference evidence="2 3" key="1">
    <citation type="submission" date="2019-06" db="EMBL/GenBank/DDBJ databases">
        <title>A chromosome-scale genome assembly of the European perch, Perca fluviatilis.</title>
        <authorList>
            <person name="Roques C."/>
            <person name="Zahm M."/>
            <person name="Cabau C."/>
            <person name="Klopp C."/>
            <person name="Bouchez O."/>
            <person name="Donnadieu C."/>
            <person name="Kuhl H."/>
            <person name="Gislard M."/>
            <person name="Guendouz S."/>
            <person name="Journot L."/>
            <person name="Haffray P."/>
            <person name="Bestin A."/>
            <person name="Morvezen R."/>
            <person name="Feron R."/>
            <person name="Wen M."/>
            <person name="Jouanno E."/>
            <person name="Herpin A."/>
            <person name="Schartl M."/>
            <person name="Postlethwait J."/>
            <person name="Schaerlinger B."/>
            <person name="Chardard D."/>
            <person name="Lecocq T."/>
            <person name="Poncet C."/>
            <person name="Jaffrelo L."/>
            <person name="Lampietro C."/>
            <person name="Guiguen Y."/>
        </authorList>
    </citation>
    <scope>NUCLEOTIDE SEQUENCE [LARGE SCALE GENOMIC DNA]</scope>
    <source>
        <tissue evidence="2">Blood</tissue>
    </source>
</reference>
<sequence>MAKSRSRDFLVWTDDEVELLLKVTQEYKEDRAAVNVDWESLQTKYGDIFERYQENYPSPEEAKAMGKEYPHSKNEITKVQLATKIKAIRIRYRQAINSGRRNGHGRVILLFFELCRSIWGGTLATHAISQDIKTDDDMAVETVKSIGSSPDAGLSSMLGGDGVAEDAMSAEIVGSQHQRLDATPSGFRRKKLKRKLSTDSIAEDDLDIQRRLLRRLEANHEEFMQKMDRWSSMMDRMNSNIELLVQHIVGSGATDKTPRYIWDAKNGEVSLVHECRCGN</sequence>
<dbReference type="Proteomes" id="UP000465112">
    <property type="component" value="Chromosome 22"/>
</dbReference>
<accession>A0A6A5E4U0</accession>
<gene>
    <name evidence="2" type="ORF">PFLUV_G00258100</name>
</gene>
<evidence type="ECO:0000313" key="3">
    <source>
        <dbReference type="Proteomes" id="UP000465112"/>
    </source>
</evidence>
<evidence type="ECO:0000313" key="2">
    <source>
        <dbReference type="EMBL" id="KAF1373219.1"/>
    </source>
</evidence>
<protein>
    <submittedName>
        <fullName evidence="2">Uncharacterized protein</fullName>
    </submittedName>
</protein>
<organism evidence="2 3">
    <name type="scientific">Perca fluviatilis</name>
    <name type="common">European perch</name>
    <dbReference type="NCBI Taxonomy" id="8168"/>
    <lineage>
        <taxon>Eukaryota</taxon>
        <taxon>Metazoa</taxon>
        <taxon>Chordata</taxon>
        <taxon>Craniata</taxon>
        <taxon>Vertebrata</taxon>
        <taxon>Euteleostomi</taxon>
        <taxon>Actinopterygii</taxon>
        <taxon>Neopterygii</taxon>
        <taxon>Teleostei</taxon>
        <taxon>Neoteleostei</taxon>
        <taxon>Acanthomorphata</taxon>
        <taxon>Eupercaria</taxon>
        <taxon>Perciformes</taxon>
        <taxon>Percoidei</taxon>
        <taxon>Percidae</taxon>
        <taxon>Percinae</taxon>
        <taxon>Perca</taxon>
    </lineage>
</organism>
<comment type="caution">
    <text evidence="2">The sequence shown here is derived from an EMBL/GenBank/DDBJ whole genome shotgun (WGS) entry which is preliminary data.</text>
</comment>